<sequence length="188" mass="20172">MDRSGRWTGWRRRVGGISTPQAIIHLPLQLCGMNENRRRSVITVLLAVGGAVFGVAGVGHAYLREWKRALLWFFLALFGGAALVVSAAGDTVPSSVFDLPPTVIAGIFFILFISVVDAYLVSVRQTNASSSVSVPTDLKDGETPVAATDGEQAATVTCPHCGKETDPELDFCTWCTGRFAEAEEEPES</sequence>
<feature type="transmembrane region" description="Helical" evidence="1">
    <location>
        <begin position="101"/>
        <end position="121"/>
    </location>
</feature>
<name>A0A343TGF3_9EURY</name>
<dbReference type="KEGG" id="hdf:AArcSl_0524"/>
<dbReference type="Proteomes" id="UP000263012">
    <property type="component" value="Chromosome"/>
</dbReference>
<reference evidence="4" key="1">
    <citation type="submission" date="2017-11" db="EMBL/GenBank/DDBJ databases">
        <title>Phenotypic and genomic properties of facultatively anaerobic sulfur-reducing natronoarchaea from hypersaline soda lakes.</title>
        <authorList>
            <person name="Sorokin D.Y."/>
            <person name="Kublanov I.V."/>
            <person name="Roman P."/>
            <person name="Sinninghe Damste J.S."/>
            <person name="Golyshin P.N."/>
            <person name="Rojo D."/>
            <person name="Ciordia S."/>
            <person name="Mena M.D.C."/>
            <person name="Ferrer M."/>
            <person name="Messina E."/>
            <person name="Smedile F."/>
            <person name="La Spada G."/>
            <person name="La Cono V."/>
            <person name="Yakimov M.M."/>
        </authorList>
    </citation>
    <scope>NUCLEOTIDE SEQUENCE [LARGE SCALE GENOMIC DNA]</scope>
    <source>
        <strain evidence="4">AArc-Sl</strain>
    </source>
</reference>
<dbReference type="Pfam" id="PF24460">
    <property type="entry name" value="DUF7575"/>
    <property type="match status" value="1"/>
</dbReference>
<evidence type="ECO:0000313" key="4">
    <source>
        <dbReference type="Proteomes" id="UP000263012"/>
    </source>
</evidence>
<dbReference type="AlphaFoldDB" id="A0A343TGF3"/>
<keyword evidence="1" id="KW-0812">Transmembrane</keyword>
<feature type="domain" description="DUF7575" evidence="2">
    <location>
        <begin position="154"/>
        <end position="179"/>
    </location>
</feature>
<protein>
    <recommendedName>
        <fullName evidence="2">DUF7575 domain-containing protein</fullName>
    </recommendedName>
</protein>
<feature type="transmembrane region" description="Helical" evidence="1">
    <location>
        <begin position="42"/>
        <end position="63"/>
    </location>
</feature>
<feature type="transmembrane region" description="Helical" evidence="1">
    <location>
        <begin position="70"/>
        <end position="89"/>
    </location>
</feature>
<accession>A0A343TGF3</accession>
<dbReference type="InterPro" id="IPR055997">
    <property type="entry name" value="DUF7575"/>
</dbReference>
<dbReference type="EMBL" id="CP025066">
    <property type="protein sequence ID" value="AUX08175.1"/>
    <property type="molecule type" value="Genomic_DNA"/>
</dbReference>
<keyword evidence="4" id="KW-1185">Reference proteome</keyword>
<keyword evidence="1" id="KW-0472">Membrane</keyword>
<keyword evidence="1" id="KW-1133">Transmembrane helix</keyword>
<organism evidence="3 4">
    <name type="scientific">Halalkaliarchaeum desulfuricum</name>
    <dbReference type="NCBI Taxonomy" id="2055893"/>
    <lineage>
        <taxon>Archaea</taxon>
        <taxon>Methanobacteriati</taxon>
        <taxon>Methanobacteriota</taxon>
        <taxon>Stenosarchaea group</taxon>
        <taxon>Halobacteria</taxon>
        <taxon>Halobacteriales</taxon>
        <taxon>Haloferacaceae</taxon>
        <taxon>Halalkaliarchaeum</taxon>
    </lineage>
</organism>
<gene>
    <name evidence="3" type="ORF">AArcSl_0524</name>
</gene>
<evidence type="ECO:0000256" key="1">
    <source>
        <dbReference type="SAM" id="Phobius"/>
    </source>
</evidence>
<proteinExistence type="predicted"/>
<evidence type="ECO:0000313" key="3">
    <source>
        <dbReference type="EMBL" id="AUX08175.1"/>
    </source>
</evidence>
<evidence type="ECO:0000259" key="2">
    <source>
        <dbReference type="Pfam" id="PF24460"/>
    </source>
</evidence>